<evidence type="ECO:0000256" key="1">
    <source>
        <dbReference type="ARBA" id="ARBA00004184"/>
    </source>
</evidence>
<reference evidence="9 10" key="1">
    <citation type="submission" date="2024-10" db="EMBL/GenBank/DDBJ databases">
        <title>Updated reference genomes for cyclostephanoid diatoms.</title>
        <authorList>
            <person name="Roberts W.R."/>
            <person name="Alverson A.J."/>
        </authorList>
    </citation>
    <scope>NUCLEOTIDE SEQUENCE [LARGE SCALE GENOMIC DNA]</scope>
    <source>
        <strain evidence="9 10">AJA276-08</strain>
    </source>
</reference>
<feature type="coiled-coil region" evidence="6">
    <location>
        <begin position="1144"/>
        <end position="1171"/>
    </location>
</feature>
<feature type="compositionally biased region" description="Gly residues" evidence="7">
    <location>
        <begin position="1192"/>
        <end position="1203"/>
    </location>
</feature>
<feature type="coiled-coil region" evidence="6">
    <location>
        <begin position="1019"/>
        <end position="1102"/>
    </location>
</feature>
<evidence type="ECO:0000256" key="7">
    <source>
        <dbReference type="SAM" id="MobiDB-lite"/>
    </source>
</evidence>
<feature type="region of interest" description="Disordered" evidence="7">
    <location>
        <begin position="450"/>
        <end position="574"/>
    </location>
</feature>
<evidence type="ECO:0000256" key="6">
    <source>
        <dbReference type="SAM" id="Coils"/>
    </source>
</evidence>
<comment type="caution">
    <text evidence="9">The sequence shown here is derived from an EMBL/GenBank/DDBJ whole genome shotgun (WGS) entry which is preliminary data.</text>
</comment>
<name>A0ABD3N4L1_9STRA</name>
<keyword evidence="4 6" id="KW-0175">Coiled coil</keyword>
<evidence type="ECO:0000256" key="3">
    <source>
        <dbReference type="ARBA" id="ARBA00022490"/>
    </source>
</evidence>
<dbReference type="GO" id="GO:0005737">
    <property type="term" value="C:cytoplasm"/>
    <property type="evidence" value="ECO:0007669"/>
    <property type="project" value="UniProtKB-SubCell"/>
</dbReference>
<dbReference type="Pfam" id="PF01465">
    <property type="entry name" value="GRIP"/>
    <property type="match status" value="1"/>
</dbReference>
<keyword evidence="3" id="KW-0963">Cytoplasm</keyword>
<dbReference type="PANTHER" id="PTHR23157:SF25">
    <property type="entry name" value="GRIP AND COILED-COIL DOMAIN-CONTAINING PROTEIN 1"/>
    <property type="match status" value="1"/>
</dbReference>
<keyword evidence="5" id="KW-0472">Membrane</keyword>
<dbReference type="EMBL" id="JALLAZ020001615">
    <property type="protein sequence ID" value="KAL3771010.1"/>
    <property type="molecule type" value="Genomic_DNA"/>
</dbReference>
<feature type="compositionally biased region" description="Low complexity" evidence="7">
    <location>
        <begin position="529"/>
        <end position="542"/>
    </location>
</feature>
<feature type="compositionally biased region" description="Acidic residues" evidence="7">
    <location>
        <begin position="485"/>
        <end position="513"/>
    </location>
</feature>
<dbReference type="Proteomes" id="UP001530315">
    <property type="component" value="Unassembled WGS sequence"/>
</dbReference>
<evidence type="ECO:0000259" key="8">
    <source>
        <dbReference type="PROSITE" id="PS50913"/>
    </source>
</evidence>
<feature type="region of interest" description="Disordered" evidence="7">
    <location>
        <begin position="965"/>
        <end position="984"/>
    </location>
</feature>
<feature type="compositionally biased region" description="Basic and acidic residues" evidence="7">
    <location>
        <begin position="79"/>
        <end position="94"/>
    </location>
</feature>
<evidence type="ECO:0000256" key="2">
    <source>
        <dbReference type="ARBA" id="ARBA00004496"/>
    </source>
</evidence>
<comment type="subcellular location">
    <subcellularLocation>
        <location evidence="2">Cytoplasm</location>
    </subcellularLocation>
    <subcellularLocation>
        <location evidence="1">Endomembrane system</location>
        <topology evidence="1">Peripheral membrane protein</topology>
    </subcellularLocation>
</comment>
<organism evidence="9 10">
    <name type="scientific">Stephanodiscus triporus</name>
    <dbReference type="NCBI Taxonomy" id="2934178"/>
    <lineage>
        <taxon>Eukaryota</taxon>
        <taxon>Sar</taxon>
        <taxon>Stramenopiles</taxon>
        <taxon>Ochrophyta</taxon>
        <taxon>Bacillariophyta</taxon>
        <taxon>Coscinodiscophyceae</taxon>
        <taxon>Thalassiosirophycidae</taxon>
        <taxon>Stephanodiscales</taxon>
        <taxon>Stephanodiscaceae</taxon>
        <taxon>Stephanodiscus</taxon>
    </lineage>
</organism>
<dbReference type="GO" id="GO:0012505">
    <property type="term" value="C:endomembrane system"/>
    <property type="evidence" value="ECO:0007669"/>
    <property type="project" value="UniProtKB-SubCell"/>
</dbReference>
<accession>A0ABD3N4L1</accession>
<keyword evidence="10" id="KW-1185">Reference proteome</keyword>
<feature type="region of interest" description="Disordered" evidence="7">
    <location>
        <begin position="230"/>
        <end position="263"/>
    </location>
</feature>
<feature type="region of interest" description="Disordered" evidence="7">
    <location>
        <begin position="1189"/>
        <end position="1208"/>
    </location>
</feature>
<sequence>MWGFSFDEIARRAQEEAAKLAEQASTTIGSHQGMFNLDAMHPDGPSPFPSSSSAASSSHAAASAGFSTPVASSSSSMYKNHDDDDAAARPKRKEEEEEEAAEDARERERLVEKRLAAEAESARVEAERLERERLAAQAEVARMEAERDERERLAAEIEAARVEAERIERERLAAQAEVARIEAKRIEQEKLAAEIEVAREEVERIERERLAAEAESARVKAECIERERLAAETEAASKEAERVDRERLAAETEAAKMETERLERERLAAEMEASKMEAERLELERQAAKSELAREEAERLAERLELERLAAESELASEEAERLELERLAAEMEAANMEAERLAAEAEVARKEAEHLERERLAAKAEAARVEAEFLEEERLAAEAEAAKSIALEEERLVLEEAMEVEASERAKQAELDRLKFERIEREAFMAEEVEAQRLERETFKAGQSVGLVQDKIFESPQRDKLDQQESHQNDHTEALRDGGGNDDIDGLYNNDEFDDMYGDDDSDDEPDEDHSNHVSIEVKESNTEENNIENNVENDQNSQENTVSVDENPAMPEKKPEQSHSDEESLSLEPATAETSFFDAAAAATSMFQSSKLFEVSKSASMFSWGYNVSNETPAEMIVPVSETALNTITEIKSDNPTELSGQVREGVETVTTLQVKKADDQNSSGTPSLNEQHVPQHMLDKFMHQLERITESHQLELDELQRTHTVEIDRLTSELLNERENKKKSSARDDVASQDKFLKQMRDLEKKFAGTIKEQESELRNVKQRNSEMELKLNTLNRDVSKLTKIVDERDDEICKLKQGYGNTMMQVEGQVKTRTEEIYKKDNEIYELKAELDTTADAYNTLKARAKAVASELKDRRIEVRTLSSRNEELASSNASFETQLSNLRALVNQHELTIVYKDKDIDTLNEKIKEMGKEIEKGKDRSLQDRSVGEKAIASYKRKAQEALAAANARLAAANQAREEAESDAKNARSASDDAVERARVAEIKRSEAELKASKVNAQLEFEQMASSKDISQLKEFVESLKDTVSSLRAELEDATEKRVELVAELEQLNSDLSEQKEKNADLRDHMIQTNIICESLQKEVSDLNEEVQRSSAVAFKRAKDNGEASIVENHADIRSFSNLSVNGVAMDRQESDGTIIMLQQELQGANEAIAELKLALRTALLERADNDYARDKTVSIRGAEALHGGGGSGGGGESNTGNESTPLFFAIEKQNELKTARDEINRLANMLGDAECSKQEAYDAMEDMRQKMEEANSRLLRYERLGMKSARTQNSHHSNYGPFRSNALGGHSAVLGDDLRTLQAGSDSSVNLEYLKNIMLSFLTATTLADRRKLVPVVATVLCLTPEEQAQAIRSVERTAGLTGVASSFWENIESKAHNLTGI</sequence>
<protein>
    <recommendedName>
        <fullName evidence="8">GRIP domain-containing protein</fullName>
    </recommendedName>
</protein>
<feature type="compositionally biased region" description="Polar residues" evidence="7">
    <location>
        <begin position="69"/>
        <end position="78"/>
    </location>
</feature>
<dbReference type="InterPro" id="IPR051952">
    <property type="entry name" value="Golgi-autophagy_related"/>
</dbReference>
<feature type="coiled-coil region" evidence="6">
    <location>
        <begin position="689"/>
        <end position="734"/>
    </location>
</feature>
<feature type="compositionally biased region" description="Basic and acidic residues" evidence="7">
    <location>
        <begin position="514"/>
        <end position="527"/>
    </location>
</feature>
<feature type="compositionally biased region" description="Basic and acidic residues" evidence="7">
    <location>
        <begin position="456"/>
        <end position="481"/>
    </location>
</feature>
<evidence type="ECO:0000313" key="10">
    <source>
        <dbReference type="Proteomes" id="UP001530315"/>
    </source>
</evidence>
<feature type="compositionally biased region" description="Low complexity" evidence="7">
    <location>
        <begin position="49"/>
        <end position="67"/>
    </location>
</feature>
<dbReference type="InterPro" id="IPR000237">
    <property type="entry name" value="GRIP_dom"/>
</dbReference>
<dbReference type="PANTHER" id="PTHR23157">
    <property type="entry name" value="GRIP AND COILED-COIL DOMAIN-CONTAINING PROTEIN 1"/>
    <property type="match status" value="1"/>
</dbReference>
<evidence type="ECO:0000313" key="9">
    <source>
        <dbReference type="EMBL" id="KAL3771010.1"/>
    </source>
</evidence>
<proteinExistence type="predicted"/>
<feature type="coiled-coil region" evidence="6">
    <location>
        <begin position="758"/>
        <end position="792"/>
    </location>
</feature>
<gene>
    <name evidence="9" type="ORF">ACHAW5_008637</name>
</gene>
<dbReference type="PROSITE" id="PS50913">
    <property type="entry name" value="GRIP"/>
    <property type="match status" value="1"/>
</dbReference>
<feature type="region of interest" description="Disordered" evidence="7">
    <location>
        <begin position="14"/>
        <end position="108"/>
    </location>
</feature>
<feature type="coiled-coil region" evidence="6">
    <location>
        <begin position="1215"/>
        <end position="1270"/>
    </location>
</feature>
<evidence type="ECO:0000256" key="5">
    <source>
        <dbReference type="ARBA" id="ARBA00023136"/>
    </source>
</evidence>
<feature type="compositionally biased region" description="Basic and acidic residues" evidence="7">
    <location>
        <begin position="557"/>
        <end position="568"/>
    </location>
</feature>
<dbReference type="SMART" id="SM00755">
    <property type="entry name" value="Grip"/>
    <property type="match status" value="1"/>
</dbReference>
<evidence type="ECO:0000256" key="4">
    <source>
        <dbReference type="ARBA" id="ARBA00023054"/>
    </source>
</evidence>
<feature type="domain" description="GRIP" evidence="8">
    <location>
        <begin position="1310"/>
        <end position="1360"/>
    </location>
</feature>